<dbReference type="OMA" id="NCEISEM"/>
<gene>
    <name evidence="3" type="ORF">L3Y34_018587</name>
    <name evidence="4" type="ORF">L5515_014710</name>
</gene>
<proteinExistence type="predicted"/>
<name>A0AAE9EE56_CAEBR</name>
<dbReference type="Gene3D" id="1.10.100.10">
    <property type="entry name" value="Insulin-like"/>
    <property type="match status" value="1"/>
</dbReference>
<reference evidence="4 6" key="1">
    <citation type="submission" date="2022-04" db="EMBL/GenBank/DDBJ databases">
        <title>Chromosome-level reference genomes for two strains of Caenorhabditis briggsae: an improved platform for comparative genomics.</title>
        <authorList>
            <person name="Stevens L."/>
            <person name="Andersen E."/>
        </authorList>
    </citation>
    <scope>NUCLEOTIDE SEQUENCE [LARGE SCALE GENOMIC DNA]</scope>
    <source>
        <strain evidence="4">VX34</strain>
        <tissue evidence="4">Whole-organism</tissue>
    </source>
</reference>
<evidence type="ECO:0000313" key="5">
    <source>
        <dbReference type="Proteomes" id="UP000827892"/>
    </source>
</evidence>
<reference evidence="3 5" key="2">
    <citation type="submission" date="2022-05" db="EMBL/GenBank/DDBJ databases">
        <title>Chromosome-level reference genomes for two strains of Caenorhabditis briggsae: an improved platform for comparative genomics.</title>
        <authorList>
            <person name="Stevens L."/>
            <person name="Andersen E.C."/>
        </authorList>
    </citation>
    <scope>NUCLEOTIDE SEQUENCE [LARGE SCALE GENOMIC DNA]</scope>
    <source>
        <strain evidence="3">QX1410_ONT</strain>
        <tissue evidence="3">Whole-organism</tissue>
    </source>
</reference>
<evidence type="ECO:0000256" key="2">
    <source>
        <dbReference type="SAM" id="SignalP"/>
    </source>
</evidence>
<evidence type="ECO:0000313" key="3">
    <source>
        <dbReference type="EMBL" id="ULU06896.1"/>
    </source>
</evidence>
<feature type="chain" id="PRO_5044707069" evidence="2">
    <location>
        <begin position="21"/>
        <end position="82"/>
    </location>
</feature>
<evidence type="ECO:0000313" key="4">
    <source>
        <dbReference type="EMBL" id="UMM18822.1"/>
    </source>
</evidence>
<dbReference type="KEGG" id="cbr:CBG_02438"/>
<dbReference type="EMBL" id="CP092621">
    <property type="protein sequence ID" value="UMM18822.1"/>
    <property type="molecule type" value="Genomic_DNA"/>
</dbReference>
<keyword evidence="6" id="KW-1185">Reference proteome</keyword>
<dbReference type="Proteomes" id="UP000829354">
    <property type="component" value="Chromosome II"/>
</dbReference>
<feature type="signal peptide" evidence="2">
    <location>
        <begin position="1"/>
        <end position="20"/>
    </location>
</feature>
<sequence length="82" mass="9487">MRFTFVLLVLFFVFLTLSNGAHSHHHKCSEKLYSALKKLCSYRGESQFLRKSAEKCCEHNCDISDMMTTCMVTPSFDDDLLE</sequence>
<dbReference type="Proteomes" id="UP000827892">
    <property type="component" value="Chromosome II"/>
</dbReference>
<dbReference type="InterPro" id="IPR036438">
    <property type="entry name" value="Insulin-like_sf"/>
</dbReference>
<evidence type="ECO:0000256" key="1">
    <source>
        <dbReference type="ARBA" id="ARBA00022729"/>
    </source>
</evidence>
<dbReference type="SUPFAM" id="SSF56994">
    <property type="entry name" value="Insulin-like"/>
    <property type="match status" value="1"/>
</dbReference>
<evidence type="ECO:0000313" key="6">
    <source>
        <dbReference type="Proteomes" id="UP000829354"/>
    </source>
</evidence>
<dbReference type="AlphaFoldDB" id="A0AAE9EE56"/>
<keyword evidence="1 2" id="KW-0732">Signal</keyword>
<dbReference type="EMBL" id="CP090892">
    <property type="protein sequence ID" value="ULU06896.1"/>
    <property type="molecule type" value="Genomic_DNA"/>
</dbReference>
<accession>A0AAE9EE56</accession>
<organism evidence="4 6">
    <name type="scientific">Caenorhabditis briggsae</name>
    <dbReference type="NCBI Taxonomy" id="6238"/>
    <lineage>
        <taxon>Eukaryota</taxon>
        <taxon>Metazoa</taxon>
        <taxon>Ecdysozoa</taxon>
        <taxon>Nematoda</taxon>
        <taxon>Chromadorea</taxon>
        <taxon>Rhabditida</taxon>
        <taxon>Rhabditina</taxon>
        <taxon>Rhabditomorpha</taxon>
        <taxon>Rhabditoidea</taxon>
        <taxon>Rhabditidae</taxon>
        <taxon>Peloderinae</taxon>
        <taxon>Caenorhabditis</taxon>
    </lineage>
</organism>
<protein>
    <submittedName>
        <fullName evidence="4">Uncharacterized protein</fullName>
    </submittedName>
</protein>